<proteinExistence type="predicted"/>
<evidence type="ECO:0000313" key="1">
    <source>
        <dbReference type="EMBL" id="KMP01497.1"/>
    </source>
</evidence>
<evidence type="ECO:0000313" key="2">
    <source>
        <dbReference type="Proteomes" id="UP000054565"/>
    </source>
</evidence>
<sequence>MESVSRRKRKRIRKSHHLAFTDQKCFEDESPHTHRGGHHTRSHPPVVLNRRADGRFLMHEDGGGLFDRICIPLIMQFANTYLVAPHFTLCSSYPVLKSPAHPPRRVGGLPLVMLAKDLKLHRIWRVLFLENGQLPPLVRVGPEIERRCPDSFAPDMRTKDGNAIIERVNWAPSTIAFVRIISYEIWKKKTVPDTRHVFSFERAFRRIKQSRR</sequence>
<reference evidence="2" key="1">
    <citation type="journal article" date="2010" name="Genome Res.">
        <title>Population genomic sequencing of Coccidioides fungi reveals recent hybridization and transposon control.</title>
        <authorList>
            <person name="Neafsey D.E."/>
            <person name="Barker B.M."/>
            <person name="Sharpton T.J."/>
            <person name="Stajich J.E."/>
            <person name="Park D.J."/>
            <person name="Whiston E."/>
            <person name="Hung C.-Y."/>
            <person name="McMahan C."/>
            <person name="White J."/>
            <person name="Sykes S."/>
            <person name="Heiman D."/>
            <person name="Young S."/>
            <person name="Zeng Q."/>
            <person name="Abouelleil A."/>
            <person name="Aftuck L."/>
            <person name="Bessette D."/>
            <person name="Brown A."/>
            <person name="FitzGerald M."/>
            <person name="Lui A."/>
            <person name="Macdonald J.P."/>
            <person name="Priest M."/>
            <person name="Orbach M.J."/>
            <person name="Galgiani J.N."/>
            <person name="Kirkland T.N."/>
            <person name="Cole G.T."/>
            <person name="Birren B.W."/>
            <person name="Henn M.R."/>
            <person name="Taylor J.W."/>
            <person name="Rounsley S.D."/>
        </authorList>
    </citation>
    <scope>NUCLEOTIDE SEQUENCE [LARGE SCALE GENOMIC DNA]</scope>
    <source>
        <strain evidence="2">RMSCC 2394</strain>
    </source>
</reference>
<gene>
    <name evidence="1" type="ORF">CIRG_01636</name>
</gene>
<organism evidence="1 2">
    <name type="scientific">Coccidioides immitis RMSCC 2394</name>
    <dbReference type="NCBI Taxonomy" id="404692"/>
    <lineage>
        <taxon>Eukaryota</taxon>
        <taxon>Fungi</taxon>
        <taxon>Dikarya</taxon>
        <taxon>Ascomycota</taxon>
        <taxon>Pezizomycotina</taxon>
        <taxon>Eurotiomycetes</taxon>
        <taxon>Eurotiomycetidae</taxon>
        <taxon>Onygenales</taxon>
        <taxon>Onygenaceae</taxon>
        <taxon>Coccidioides</taxon>
    </lineage>
</organism>
<dbReference type="EMBL" id="DS028093">
    <property type="protein sequence ID" value="KMP01497.1"/>
    <property type="molecule type" value="Genomic_DNA"/>
</dbReference>
<protein>
    <submittedName>
        <fullName evidence="1">Uncharacterized protein</fullName>
    </submittedName>
</protein>
<name>A0A0J7AVY1_COCIT</name>
<dbReference type="AlphaFoldDB" id="A0A0J7AVY1"/>
<dbReference type="Proteomes" id="UP000054565">
    <property type="component" value="Unassembled WGS sequence"/>
</dbReference>
<accession>A0A0J7AVY1</accession>